<feature type="transmembrane region" description="Helical" evidence="8">
    <location>
        <begin position="81"/>
        <end position="98"/>
    </location>
</feature>
<evidence type="ECO:0000256" key="1">
    <source>
        <dbReference type="ARBA" id="ARBA00004127"/>
    </source>
</evidence>
<dbReference type="PANTHER" id="PTHR31563:SF10">
    <property type="entry name" value="ION CHANNEL POLLUX-RELATED"/>
    <property type="match status" value="1"/>
</dbReference>
<evidence type="ECO:0000256" key="2">
    <source>
        <dbReference type="ARBA" id="ARBA00008577"/>
    </source>
</evidence>
<evidence type="ECO:0000259" key="9">
    <source>
        <dbReference type="Pfam" id="PF06241"/>
    </source>
</evidence>
<keyword evidence="3" id="KW-0813">Transport</keyword>
<feature type="domain" description="CASTOR/POLLUX/SYM8 ion channel conserved" evidence="9">
    <location>
        <begin position="364"/>
        <end position="435"/>
    </location>
</feature>
<dbReference type="GO" id="GO:0012505">
    <property type="term" value="C:endomembrane system"/>
    <property type="evidence" value="ECO:0007669"/>
    <property type="project" value="UniProtKB-SubCell"/>
</dbReference>
<reference evidence="11 12" key="1">
    <citation type="journal article" date="2024" name="Nat. Commun.">
        <title>Phylogenomics reveals the evolutionary origins of lichenization in chlorophyte algae.</title>
        <authorList>
            <person name="Puginier C."/>
            <person name="Libourel C."/>
            <person name="Otte J."/>
            <person name="Skaloud P."/>
            <person name="Haon M."/>
            <person name="Grisel S."/>
            <person name="Petersen M."/>
            <person name="Berrin J.G."/>
            <person name="Delaux P.M."/>
            <person name="Dal Grande F."/>
            <person name="Keller J."/>
        </authorList>
    </citation>
    <scope>NUCLEOTIDE SEQUENCE [LARGE SCALE GENOMIC DNA]</scope>
    <source>
        <strain evidence="11 12">SAG 2036</strain>
    </source>
</reference>
<dbReference type="Pfam" id="PF06241">
    <property type="entry name" value="Castor_Poll_mid"/>
    <property type="match status" value="1"/>
</dbReference>
<comment type="similarity">
    <text evidence="2">Belongs to the castor/pollux (TC 1.A.1.23) family.</text>
</comment>
<dbReference type="InterPro" id="IPR010420">
    <property type="entry name" value="CASTOR/POLLUX/SYM8_dom"/>
</dbReference>
<keyword evidence="6" id="KW-0406">Ion transport</keyword>
<dbReference type="Pfam" id="PF22614">
    <property type="entry name" value="Slo-like_RCK"/>
    <property type="match status" value="1"/>
</dbReference>
<evidence type="ECO:0000259" key="10">
    <source>
        <dbReference type="Pfam" id="PF22614"/>
    </source>
</evidence>
<evidence type="ECO:0000256" key="6">
    <source>
        <dbReference type="ARBA" id="ARBA00023065"/>
    </source>
</evidence>
<organism evidence="11 12">
    <name type="scientific">Symbiochloris irregularis</name>
    <dbReference type="NCBI Taxonomy" id="706552"/>
    <lineage>
        <taxon>Eukaryota</taxon>
        <taxon>Viridiplantae</taxon>
        <taxon>Chlorophyta</taxon>
        <taxon>core chlorophytes</taxon>
        <taxon>Trebouxiophyceae</taxon>
        <taxon>Trebouxiales</taxon>
        <taxon>Trebouxiaceae</taxon>
        <taxon>Symbiochloris</taxon>
    </lineage>
</organism>
<evidence type="ECO:0000256" key="7">
    <source>
        <dbReference type="ARBA" id="ARBA00023136"/>
    </source>
</evidence>
<dbReference type="InterPro" id="IPR044849">
    <property type="entry name" value="CASTOR/POLLUX/SYM8-like"/>
</dbReference>
<comment type="caution">
    <text evidence="11">The sequence shown here is derived from an EMBL/GenBank/DDBJ whole genome shotgun (WGS) entry which is preliminary data.</text>
</comment>
<evidence type="ECO:0000256" key="3">
    <source>
        <dbReference type="ARBA" id="ARBA00022448"/>
    </source>
</evidence>
<feature type="transmembrane region" description="Helical" evidence="8">
    <location>
        <begin position="146"/>
        <end position="165"/>
    </location>
</feature>
<dbReference type="Gene3D" id="3.40.50.720">
    <property type="entry name" value="NAD(P)-binding Rossmann-like Domain"/>
    <property type="match status" value="1"/>
</dbReference>
<keyword evidence="4 8" id="KW-0812">Transmembrane</keyword>
<evidence type="ECO:0000313" key="12">
    <source>
        <dbReference type="Proteomes" id="UP001465755"/>
    </source>
</evidence>
<evidence type="ECO:0000256" key="5">
    <source>
        <dbReference type="ARBA" id="ARBA00022989"/>
    </source>
</evidence>
<gene>
    <name evidence="11" type="ORF">WJX73_000566</name>
</gene>
<feature type="domain" description="RCK N-terminal" evidence="10">
    <location>
        <begin position="186"/>
        <end position="301"/>
    </location>
</feature>
<keyword evidence="7 8" id="KW-0472">Membrane</keyword>
<dbReference type="GO" id="GO:0006813">
    <property type="term" value="P:potassium ion transport"/>
    <property type="evidence" value="ECO:0007669"/>
    <property type="project" value="InterPro"/>
</dbReference>
<protein>
    <submittedName>
        <fullName evidence="11">Uncharacterized protein</fullName>
    </submittedName>
</protein>
<keyword evidence="5 8" id="KW-1133">Transmembrane helix</keyword>
<accession>A0AAW1P151</accession>
<comment type="subcellular location">
    <subcellularLocation>
        <location evidence="1">Endomembrane system</location>
        <topology evidence="1">Multi-pass membrane protein</topology>
    </subcellularLocation>
</comment>
<proteinExistence type="inferred from homology"/>
<evidence type="ECO:0000256" key="4">
    <source>
        <dbReference type="ARBA" id="ARBA00022692"/>
    </source>
</evidence>
<evidence type="ECO:0000256" key="8">
    <source>
        <dbReference type="SAM" id="Phobius"/>
    </source>
</evidence>
<keyword evidence="12" id="KW-1185">Reference proteome</keyword>
<dbReference type="PANTHER" id="PTHR31563">
    <property type="entry name" value="ION CHANNEL POLLUX-RELATED"/>
    <property type="match status" value="1"/>
</dbReference>
<dbReference type="EMBL" id="JALJOQ010000056">
    <property type="protein sequence ID" value="KAK9803748.1"/>
    <property type="molecule type" value="Genomic_DNA"/>
</dbReference>
<sequence length="840" mass="93301">MQPASDSDLVDDVEWAALHNQAYNSVKGADVVKQQRAQTNMTGLSSTMHQNTDGWRHAWDNFWGLLSYRYFLWRKDTSSDLLLFAGFNVGLLLTGSIIKHVLVDKLDNTLVGMTIHDFWLDIWSVLVVVLGQELPDKAEPVIDQAFALLIAATGLAAFALVLALVEQVVLEVLQRRVSIGSPVYERGHVVILGWLENQRDEEVLWKLLTQLCQAYRNDGGKVIVILTRVPKLTIESTFRRTIPEDLRFGTTFVFRQGSVLVPGDLRSVAAAAASSIVIISDRSRPPEEADAQAVRAAVLLDELDFPGFEVPDTRTAPILVEVKTANAVRLLSYACSPRVQPLPTAQANARRICRMVRSPVVGSVSSELFSFNSRSQAFLENCPQLAGNTVEDLPFFFPDGIVFGLVNHSIGRVKMNPPPTDVMEPGDEILVIRPTTFKTGSYRPAAHKKIVDEGDWSPVDYSRASIEEGPSSADLGSFRAANSGHPFMQNEKFKKGSRRASQPVALFSLPLEAGFRATDPQRVLICGWLEGMRMSLLLQELDHGTAALPKASEVVLFNQHDPAEVMDRVVKLSTSHNVTFSHIQGNPLDQRDLKTHLDLTAFSTAILLCDHMWLDPDLKGGNGVEMGEENDMLRLDSMMLVVQLNLRQLMEEAGFPNLNLISEKISFEGVTRFEDKYRLPMGISVNQSGFSATLMAQAIFNTKILLPYQYLGKDHEMTIQDVSSFAAPGEVLSFWQLQKRVGSVGQVLYGFFRIPQTVAEPIDIVINPCGDAVRSLKRIWNCGDHRRKIITMAPRDEEPIRTLPPFVSQDIPADQPTTTALENALMRQLRGLPSVSSEYT</sequence>
<dbReference type="AlphaFoldDB" id="A0AAW1P151"/>
<dbReference type="InterPro" id="IPR003148">
    <property type="entry name" value="RCK_N"/>
</dbReference>
<name>A0AAW1P151_9CHLO</name>
<dbReference type="Proteomes" id="UP001465755">
    <property type="component" value="Unassembled WGS sequence"/>
</dbReference>
<evidence type="ECO:0000313" key="11">
    <source>
        <dbReference type="EMBL" id="KAK9803748.1"/>
    </source>
</evidence>